<gene>
    <name evidence="1" type="ORF">BJY20_002210</name>
</gene>
<evidence type="ECO:0000313" key="2">
    <source>
        <dbReference type="Proteomes" id="UP000554054"/>
    </source>
</evidence>
<dbReference type="InterPro" id="IPR025234">
    <property type="entry name" value="YjzH-like"/>
</dbReference>
<comment type="caution">
    <text evidence="1">The sequence shown here is derived from an EMBL/GenBank/DDBJ whole genome shotgun (WGS) entry which is preliminary data.</text>
</comment>
<dbReference type="AlphaFoldDB" id="A0A852VSE7"/>
<evidence type="ECO:0008006" key="3">
    <source>
        <dbReference type="Google" id="ProtNLM"/>
    </source>
</evidence>
<name>A0A852VSE7_9MICO</name>
<organism evidence="1 2">
    <name type="scientific">Janibacter cremeus</name>
    <dbReference type="NCBI Taxonomy" id="1285192"/>
    <lineage>
        <taxon>Bacteria</taxon>
        <taxon>Bacillati</taxon>
        <taxon>Actinomycetota</taxon>
        <taxon>Actinomycetes</taxon>
        <taxon>Micrococcales</taxon>
        <taxon>Intrasporangiaceae</taxon>
        <taxon>Janibacter</taxon>
    </lineage>
</organism>
<sequence>MHEYKVISEKDSTFAGKFDPEAVESALNEHASEGWRLVNSFSTVNLKKFGSEIMFVLERSAPDR</sequence>
<protein>
    <recommendedName>
        <fullName evidence="3">DUF4177 domain-containing protein</fullName>
    </recommendedName>
</protein>
<dbReference type="RefSeq" id="WP_185991589.1">
    <property type="nucleotide sequence ID" value="NZ_JACCAE010000001.1"/>
</dbReference>
<evidence type="ECO:0000313" key="1">
    <source>
        <dbReference type="EMBL" id="NYF98818.1"/>
    </source>
</evidence>
<accession>A0A852VSE7</accession>
<reference evidence="1 2" key="1">
    <citation type="submission" date="2020-07" db="EMBL/GenBank/DDBJ databases">
        <title>Sequencing the genomes of 1000 actinobacteria strains.</title>
        <authorList>
            <person name="Klenk H.-P."/>
        </authorList>
    </citation>
    <scope>NUCLEOTIDE SEQUENCE [LARGE SCALE GENOMIC DNA]</scope>
    <source>
        <strain evidence="1 2">DSM 26154</strain>
    </source>
</reference>
<keyword evidence="2" id="KW-1185">Reference proteome</keyword>
<dbReference type="Pfam" id="PF13783">
    <property type="entry name" value="DUF4177"/>
    <property type="match status" value="1"/>
</dbReference>
<dbReference type="EMBL" id="JACCAE010000001">
    <property type="protein sequence ID" value="NYF98818.1"/>
    <property type="molecule type" value="Genomic_DNA"/>
</dbReference>
<proteinExistence type="predicted"/>
<dbReference type="Proteomes" id="UP000554054">
    <property type="component" value="Unassembled WGS sequence"/>
</dbReference>